<dbReference type="Pfam" id="PF03732">
    <property type="entry name" value="Retrotrans_gag"/>
    <property type="match status" value="1"/>
</dbReference>
<reference evidence="8" key="1">
    <citation type="submission" date="2021-07" db="EMBL/GenBank/DDBJ databases">
        <authorList>
            <person name="Catto M.A."/>
            <person name="Jacobson A."/>
            <person name="Kennedy G."/>
            <person name="Labadie P."/>
            <person name="Hunt B.G."/>
            <person name="Srinivasan R."/>
        </authorList>
    </citation>
    <scope>NUCLEOTIDE SEQUENCE</scope>
    <source>
        <strain evidence="8">PL_HMW_Pooled</strain>
        <tissue evidence="8">Head</tissue>
    </source>
</reference>
<proteinExistence type="predicted"/>
<dbReference type="GO" id="GO:0004519">
    <property type="term" value="F:endonuclease activity"/>
    <property type="evidence" value="ECO:0007669"/>
    <property type="project" value="UniProtKB-KW"/>
</dbReference>
<organism evidence="8 9">
    <name type="scientific">Frankliniella fusca</name>
    <dbReference type="NCBI Taxonomy" id="407009"/>
    <lineage>
        <taxon>Eukaryota</taxon>
        <taxon>Metazoa</taxon>
        <taxon>Ecdysozoa</taxon>
        <taxon>Arthropoda</taxon>
        <taxon>Hexapoda</taxon>
        <taxon>Insecta</taxon>
        <taxon>Pterygota</taxon>
        <taxon>Neoptera</taxon>
        <taxon>Paraneoptera</taxon>
        <taxon>Thysanoptera</taxon>
        <taxon>Terebrantia</taxon>
        <taxon>Thripoidea</taxon>
        <taxon>Thripidae</taxon>
        <taxon>Frankliniella</taxon>
    </lineage>
</organism>
<evidence type="ECO:0000256" key="6">
    <source>
        <dbReference type="SAM" id="MobiDB-lite"/>
    </source>
</evidence>
<dbReference type="GO" id="GO:0015074">
    <property type="term" value="P:DNA integration"/>
    <property type="evidence" value="ECO:0007669"/>
    <property type="project" value="InterPro"/>
</dbReference>
<dbReference type="InterPro" id="IPR001584">
    <property type="entry name" value="Integrase_cat-core"/>
</dbReference>
<evidence type="ECO:0000256" key="5">
    <source>
        <dbReference type="ARBA" id="ARBA00022759"/>
    </source>
</evidence>
<dbReference type="Pfam" id="PF17921">
    <property type="entry name" value="Integrase_H2C2"/>
    <property type="match status" value="1"/>
</dbReference>
<dbReference type="PANTHER" id="PTHR37984">
    <property type="entry name" value="PROTEIN CBG26694"/>
    <property type="match status" value="1"/>
</dbReference>
<sequence length="1078" mass="123195">MAGVSRTPVQIDFNSLISDEVAYELDIRDIAHIFRSSEEKSRLISANWGATVITHRLEEYPVEEELVAMRRKVAELEVLLVENAPIRRVSRRLNALYVHCVYRVRRSMFRGNTEEFISIAKRINRVGEACEQAFPLIGYTKLAVLEEDELEARLAALQLRPPRRAPSPPASPPHSSHPKGKTSKKKKKKSKKRHSKRRDSSRSSDSSSESSSDSSEEERPARNRKVREIARLSFHYSGNKGEDLHEFVSKLNNAAEMYDYRGKDLLGAMGALLQGNALTWYTARKHEFRGWGQFVKEIREAFNPAGNDDEIHEKLENLKQSSEETYAVYEARAEELFSRLSDHPSDKEKLRKLLKGLHYYYRSRVKSTDIASLSALRRECRDLEADKMHLMRLEKKETKRREKEIEKEREQKRRSRDNQVFAPVYQVDCSSQSSSSDADVEVAAAVSSTPRVQRAPVSIMKNCWRCGVSSRHCPSRKTLKRVTLRLKLGRDRRGYLPVSVLNVEIVGLLDSGCTRTIVGRKGMNLLLSAGLTARKSQRYKFIRVANQGVSPIEGEVSVPFMVAGKMKIVDVLYVPLLSSDLILGIDFWRRYHLCPDFLKGTCDVGSVRVLDPEEVEPPPDEDDVLSPEQRLELEDILRKYRPLLDTDELGCLKGVEHHIDTGDAPPCKQKYSSLNPKLLVEAHRVRATPDLYESFAYRDNLLYKLIRVGADLPLKWVQVIPQECREDLLKLCHDAPTSGHVGAFRTFAKVRLRGYWPKMQQDVVDYVRKCPTCQTVKVSREPPAGFMNSKEKVSEPFEVLSTDLVGPLPRSSLGNTFVSVTTDYFSKYCFLKPLRSAAAKPIISHLKNDIFLVHGAPRVLVADNGQQYRGEEMARLCDEFKIERRFNLPYNPRSNPTERTNQTLGAMLRAYSHQNQKKWDDRLPELQHALRSAVSTVTGFSPHFLVFGRDVPVDGRLRLLNPKEDLDCEEPFDYSTCFKRLEILRADVLQRLSDAKRKNAARYNLRRRPDPFKPGDVVKLVNFVKSDKGKGFSKKLAQKYKAPFTIVRREGEVAYVVKTADGEEIGPVHADQMQLYYQ</sequence>
<dbReference type="Proteomes" id="UP001219518">
    <property type="component" value="Unassembled WGS sequence"/>
</dbReference>
<dbReference type="SUPFAM" id="SSF53098">
    <property type="entry name" value="Ribonuclease H-like"/>
    <property type="match status" value="1"/>
</dbReference>
<comment type="caution">
    <text evidence="8">The sequence shown here is derived from an EMBL/GenBank/DDBJ whole genome shotgun (WGS) entry which is preliminary data.</text>
</comment>
<keyword evidence="3" id="KW-0548">Nucleotidyltransferase</keyword>
<dbReference type="Gene3D" id="2.40.70.10">
    <property type="entry name" value="Acid Proteases"/>
    <property type="match status" value="1"/>
</dbReference>
<dbReference type="InterPro" id="IPR021109">
    <property type="entry name" value="Peptidase_aspartic_dom_sf"/>
</dbReference>
<dbReference type="InterPro" id="IPR005162">
    <property type="entry name" value="Retrotrans_gag_dom"/>
</dbReference>
<protein>
    <recommendedName>
        <fullName evidence="1">RNA-directed DNA polymerase</fullName>
        <ecNumber evidence="1">2.7.7.49</ecNumber>
    </recommendedName>
</protein>
<dbReference type="InterPro" id="IPR050951">
    <property type="entry name" value="Retrovirus_Pol_polyprotein"/>
</dbReference>
<feature type="compositionally biased region" description="Basic and acidic residues" evidence="6">
    <location>
        <begin position="394"/>
        <end position="411"/>
    </location>
</feature>
<dbReference type="Pfam" id="PF00665">
    <property type="entry name" value="rve"/>
    <property type="match status" value="1"/>
</dbReference>
<evidence type="ECO:0000313" key="8">
    <source>
        <dbReference type="EMBL" id="KAK3919700.1"/>
    </source>
</evidence>
<accession>A0AAE1LHK4</accession>
<dbReference type="Gene3D" id="3.30.420.10">
    <property type="entry name" value="Ribonuclease H-like superfamily/Ribonuclease H"/>
    <property type="match status" value="1"/>
</dbReference>
<dbReference type="Gene3D" id="1.10.340.70">
    <property type="match status" value="1"/>
</dbReference>
<evidence type="ECO:0000256" key="4">
    <source>
        <dbReference type="ARBA" id="ARBA00022722"/>
    </source>
</evidence>
<feature type="domain" description="Integrase catalytic" evidence="7">
    <location>
        <begin position="792"/>
        <end position="950"/>
    </location>
</feature>
<evidence type="ECO:0000259" key="7">
    <source>
        <dbReference type="PROSITE" id="PS50994"/>
    </source>
</evidence>
<evidence type="ECO:0000256" key="2">
    <source>
        <dbReference type="ARBA" id="ARBA00022679"/>
    </source>
</evidence>
<dbReference type="CDD" id="cd00303">
    <property type="entry name" value="retropepsin_like"/>
    <property type="match status" value="1"/>
</dbReference>
<evidence type="ECO:0000313" key="9">
    <source>
        <dbReference type="Proteomes" id="UP001219518"/>
    </source>
</evidence>
<dbReference type="FunFam" id="1.10.340.70:FF:000001">
    <property type="entry name" value="Retrovirus-related Pol polyprotein from transposon gypsy-like Protein"/>
    <property type="match status" value="1"/>
</dbReference>
<dbReference type="InterPro" id="IPR041588">
    <property type="entry name" value="Integrase_H2C2"/>
</dbReference>
<dbReference type="GO" id="GO:0003964">
    <property type="term" value="F:RNA-directed DNA polymerase activity"/>
    <property type="evidence" value="ECO:0007669"/>
    <property type="project" value="UniProtKB-EC"/>
</dbReference>
<reference evidence="8" key="2">
    <citation type="journal article" date="2023" name="BMC Genomics">
        <title>Pest status, molecular evolution, and epigenetic factors derived from the genome assembly of Frankliniella fusca, a thysanopteran phytovirus vector.</title>
        <authorList>
            <person name="Catto M.A."/>
            <person name="Labadie P.E."/>
            <person name="Jacobson A.L."/>
            <person name="Kennedy G.G."/>
            <person name="Srinivasan R."/>
            <person name="Hunt B.G."/>
        </authorList>
    </citation>
    <scope>NUCLEOTIDE SEQUENCE</scope>
    <source>
        <strain evidence="8">PL_HMW_Pooled</strain>
    </source>
</reference>
<feature type="region of interest" description="Disordered" evidence="6">
    <location>
        <begin position="394"/>
        <end position="417"/>
    </location>
</feature>
<dbReference type="AlphaFoldDB" id="A0AAE1LHK4"/>
<keyword evidence="2" id="KW-0808">Transferase</keyword>
<dbReference type="InterPro" id="IPR036397">
    <property type="entry name" value="RNaseH_sf"/>
</dbReference>
<dbReference type="EMBL" id="JAHWGI010000981">
    <property type="protein sequence ID" value="KAK3919700.1"/>
    <property type="molecule type" value="Genomic_DNA"/>
</dbReference>
<dbReference type="PANTHER" id="PTHR37984:SF5">
    <property type="entry name" value="PROTEIN NYNRIN-LIKE"/>
    <property type="match status" value="1"/>
</dbReference>
<dbReference type="EC" id="2.7.7.49" evidence="1"/>
<keyword evidence="5" id="KW-0255">Endonuclease</keyword>
<evidence type="ECO:0000256" key="3">
    <source>
        <dbReference type="ARBA" id="ARBA00022695"/>
    </source>
</evidence>
<keyword evidence="5" id="KW-0378">Hydrolase</keyword>
<dbReference type="InterPro" id="IPR012337">
    <property type="entry name" value="RNaseH-like_sf"/>
</dbReference>
<keyword evidence="9" id="KW-1185">Reference proteome</keyword>
<feature type="compositionally biased region" description="Low complexity" evidence="6">
    <location>
        <begin position="203"/>
        <end position="213"/>
    </location>
</feature>
<feature type="region of interest" description="Disordered" evidence="6">
    <location>
        <begin position="161"/>
        <end position="224"/>
    </location>
</feature>
<keyword evidence="4" id="KW-0540">Nuclease</keyword>
<evidence type="ECO:0000256" key="1">
    <source>
        <dbReference type="ARBA" id="ARBA00012493"/>
    </source>
</evidence>
<gene>
    <name evidence="8" type="ORF">KUF71_008827</name>
</gene>
<name>A0AAE1LHK4_9NEOP</name>
<feature type="compositionally biased region" description="Basic residues" evidence="6">
    <location>
        <begin position="176"/>
        <end position="199"/>
    </location>
</feature>
<dbReference type="PROSITE" id="PS50994">
    <property type="entry name" value="INTEGRASE"/>
    <property type="match status" value="1"/>
</dbReference>
<dbReference type="GO" id="GO:0003676">
    <property type="term" value="F:nucleic acid binding"/>
    <property type="evidence" value="ECO:0007669"/>
    <property type="project" value="InterPro"/>
</dbReference>